<dbReference type="SUPFAM" id="SSF55785">
    <property type="entry name" value="PYP-like sensor domain (PAS domain)"/>
    <property type="match status" value="1"/>
</dbReference>
<dbReference type="Pfam" id="PF07228">
    <property type="entry name" value="SpoIIE"/>
    <property type="match status" value="1"/>
</dbReference>
<dbReference type="SUPFAM" id="SSF81606">
    <property type="entry name" value="PP2C-like"/>
    <property type="match status" value="1"/>
</dbReference>
<dbReference type="Gene3D" id="3.30.450.40">
    <property type="match status" value="2"/>
</dbReference>
<dbReference type="PANTHER" id="PTHR43156">
    <property type="entry name" value="STAGE II SPORULATION PROTEIN E-RELATED"/>
    <property type="match status" value="1"/>
</dbReference>
<dbReference type="InterPro" id="IPR052016">
    <property type="entry name" value="Bact_Sigma-Reg"/>
</dbReference>
<feature type="compositionally biased region" description="Low complexity" evidence="2">
    <location>
        <begin position="783"/>
        <end position="801"/>
    </location>
</feature>
<dbReference type="InterPro" id="IPR013655">
    <property type="entry name" value="PAS_fold_3"/>
</dbReference>
<reference evidence="5" key="1">
    <citation type="journal article" date="2019" name="Int. J. Syst. Evol. Microbiol.">
        <title>The Global Catalogue of Microorganisms (GCM) 10K type strain sequencing project: providing services to taxonomists for standard genome sequencing and annotation.</title>
        <authorList>
            <consortium name="The Broad Institute Genomics Platform"/>
            <consortium name="The Broad Institute Genome Sequencing Center for Infectious Disease"/>
            <person name="Wu L."/>
            <person name="Ma J."/>
        </authorList>
    </citation>
    <scope>NUCLEOTIDE SEQUENCE [LARGE SCALE GENOMIC DNA]</scope>
    <source>
        <strain evidence="5">CGMCC 4.7177</strain>
    </source>
</reference>
<dbReference type="InterPro" id="IPR035965">
    <property type="entry name" value="PAS-like_dom_sf"/>
</dbReference>
<dbReference type="InterPro" id="IPR003594">
    <property type="entry name" value="HATPase_dom"/>
</dbReference>
<dbReference type="InterPro" id="IPR036890">
    <property type="entry name" value="HATPase_C_sf"/>
</dbReference>
<dbReference type="SUPFAM" id="SSF55781">
    <property type="entry name" value="GAF domain-like"/>
    <property type="match status" value="2"/>
</dbReference>
<feature type="region of interest" description="Disordered" evidence="2">
    <location>
        <begin position="777"/>
        <end position="801"/>
    </location>
</feature>
<dbReference type="PANTHER" id="PTHR43156:SF2">
    <property type="entry name" value="STAGE II SPORULATION PROTEIN E"/>
    <property type="match status" value="1"/>
</dbReference>
<feature type="region of interest" description="Disordered" evidence="2">
    <location>
        <begin position="34"/>
        <end position="53"/>
    </location>
</feature>
<dbReference type="RefSeq" id="WP_381172238.1">
    <property type="nucleotide sequence ID" value="NZ_JBHSFK010000009.1"/>
</dbReference>
<dbReference type="InterPro" id="IPR001932">
    <property type="entry name" value="PPM-type_phosphatase-like_dom"/>
</dbReference>
<dbReference type="EMBL" id="JBHSFK010000009">
    <property type="protein sequence ID" value="MFC4501120.1"/>
    <property type="molecule type" value="Genomic_DNA"/>
</dbReference>
<protein>
    <submittedName>
        <fullName evidence="4">SpoIIE family protein phosphatase</fullName>
    </submittedName>
</protein>
<dbReference type="InterPro" id="IPR029016">
    <property type="entry name" value="GAF-like_dom_sf"/>
</dbReference>
<dbReference type="Pfam" id="PF08447">
    <property type="entry name" value="PAS_3"/>
    <property type="match status" value="1"/>
</dbReference>
<evidence type="ECO:0000256" key="2">
    <source>
        <dbReference type="SAM" id="MobiDB-lite"/>
    </source>
</evidence>
<evidence type="ECO:0000313" key="5">
    <source>
        <dbReference type="Proteomes" id="UP001595839"/>
    </source>
</evidence>
<name>A0ABV9APF9_9ACTN</name>
<dbReference type="SUPFAM" id="SSF55874">
    <property type="entry name" value="ATPase domain of HSP90 chaperone/DNA topoisomerase II/histidine kinase"/>
    <property type="match status" value="1"/>
</dbReference>
<gene>
    <name evidence="4" type="ORF">ACFPIH_16535</name>
</gene>
<dbReference type="InterPro" id="IPR003018">
    <property type="entry name" value="GAF"/>
</dbReference>
<dbReference type="Gene3D" id="3.30.450.20">
    <property type="entry name" value="PAS domain"/>
    <property type="match status" value="1"/>
</dbReference>
<organism evidence="4 5">
    <name type="scientific">Streptomyces vulcanius</name>
    <dbReference type="NCBI Taxonomy" id="1441876"/>
    <lineage>
        <taxon>Bacteria</taxon>
        <taxon>Bacillati</taxon>
        <taxon>Actinomycetota</taxon>
        <taxon>Actinomycetes</taxon>
        <taxon>Kitasatosporales</taxon>
        <taxon>Streptomycetaceae</taxon>
        <taxon>Streptomyces</taxon>
    </lineage>
</organism>
<dbReference type="Gene3D" id="3.30.565.10">
    <property type="entry name" value="Histidine kinase-like ATPase, C-terminal domain"/>
    <property type="match status" value="1"/>
</dbReference>
<sequence>MRTGLDRALTFAGATSAAVYAPGAGNDELRLVDAAGDTPAGPAPPERLAVSGDSPAARAFRTDRPLWLTTDCALGALPLDAEGRRLGCLLVVGESPHGFEADQRRFLERYADAVAGILHPATGPPEPSSLLDPALRSLRVGSFVLIPDTGLIEADDTLLELVGISPDDFDGKADTLLGHALPEDMHALMSVLETSPGAATRRDLEFRVRGPAGEMRWLSLSCRVEHADAERPEQVLGVVTATPVLRGGGDDVSRIQWLTAALDDAVTARDVGRVVVAALREPLVADRVALAALQDDRLMVTVLDPPQPGAWPDAWRSEWRTEWPDAPLRALPTLQAALKDGRMDLWPAGTALEPGLAGVGAGGLAVLPLPAKGRVSGVCLVGWDHPHEFGPEERSLLTATAALVGQALQRAHAHDAEQELATMLQRSLLPRRLPELPGGTAVARYLPARRGLQVGGDWYDVIALSEERVALVIGDVQGHSAGAATIMGQMRTAVRAYAMEGHPPDVVVSHANRLLVAMETDLFATCCYAELDMEEGNTLFVRAGHLAPLLRHPDGGTEEVEIEGGPPLGVLAEAEFPMTQVALAPGTVLALVTDGLVEASDLPLDEGMRRTRTALAAADPADLGAMADALLGDAGRREDDVAVLLMRYDGMRTRPIRAGWMVWRLPDAVMHARRFTARTLRRWKVGEAADAILLVVSELVTNALVHTQGSVRLDLVLRGDRVRVSVSDSSPRAPAKPVIVDWESTGGRGLMLVEAMSETFGSVPVAGGKQVWSEIAVPDHEAATPPTETSTELSTEAGEPV</sequence>
<dbReference type="Proteomes" id="UP001595839">
    <property type="component" value="Unassembled WGS sequence"/>
</dbReference>
<comment type="caution">
    <text evidence="4">The sequence shown here is derived from an EMBL/GenBank/DDBJ whole genome shotgun (WGS) entry which is preliminary data.</text>
</comment>
<dbReference type="CDD" id="cd16936">
    <property type="entry name" value="HATPase_RsbW-like"/>
    <property type="match status" value="1"/>
</dbReference>
<dbReference type="InterPro" id="IPR000014">
    <property type="entry name" value="PAS"/>
</dbReference>
<dbReference type="InterPro" id="IPR036457">
    <property type="entry name" value="PPM-type-like_dom_sf"/>
</dbReference>
<accession>A0ABV9APF9</accession>
<dbReference type="SMART" id="SM00331">
    <property type="entry name" value="PP2C_SIG"/>
    <property type="match status" value="1"/>
</dbReference>
<dbReference type="PROSITE" id="PS50112">
    <property type="entry name" value="PAS"/>
    <property type="match status" value="1"/>
</dbReference>
<proteinExistence type="predicted"/>
<dbReference type="Pfam" id="PF13581">
    <property type="entry name" value="HATPase_c_2"/>
    <property type="match status" value="1"/>
</dbReference>
<keyword evidence="1" id="KW-0378">Hydrolase</keyword>
<dbReference type="CDD" id="cd00130">
    <property type="entry name" value="PAS"/>
    <property type="match status" value="1"/>
</dbReference>
<evidence type="ECO:0000256" key="1">
    <source>
        <dbReference type="ARBA" id="ARBA00022801"/>
    </source>
</evidence>
<dbReference type="Gene3D" id="3.60.40.10">
    <property type="entry name" value="PPM-type phosphatase domain"/>
    <property type="match status" value="1"/>
</dbReference>
<keyword evidence="5" id="KW-1185">Reference proteome</keyword>
<evidence type="ECO:0000259" key="3">
    <source>
        <dbReference type="PROSITE" id="PS50112"/>
    </source>
</evidence>
<dbReference type="SMART" id="SM00065">
    <property type="entry name" value="GAF"/>
    <property type="match status" value="1"/>
</dbReference>
<feature type="domain" description="PAS" evidence="3">
    <location>
        <begin position="127"/>
        <end position="193"/>
    </location>
</feature>
<evidence type="ECO:0000313" key="4">
    <source>
        <dbReference type="EMBL" id="MFC4501120.1"/>
    </source>
</evidence>